<dbReference type="GO" id="GO:0035556">
    <property type="term" value="P:intracellular signal transduction"/>
    <property type="evidence" value="ECO:0007669"/>
    <property type="project" value="InterPro"/>
</dbReference>
<dbReference type="OrthoDB" id="7374210at2"/>
<dbReference type="InterPro" id="IPR029787">
    <property type="entry name" value="Nucleotide_cyclase"/>
</dbReference>
<dbReference type="InterPro" id="IPR001054">
    <property type="entry name" value="A/G_cyclase"/>
</dbReference>
<dbReference type="Pfam" id="PF00211">
    <property type="entry name" value="Guanylate_cyc"/>
    <property type="match status" value="1"/>
</dbReference>
<keyword evidence="2" id="KW-1133">Transmembrane helix</keyword>
<feature type="transmembrane region" description="Helical" evidence="2">
    <location>
        <begin position="123"/>
        <end position="154"/>
    </location>
</feature>
<name>A0A2N3KB11_9PROT</name>
<feature type="domain" description="Guanylate cyclase" evidence="3">
    <location>
        <begin position="416"/>
        <end position="529"/>
    </location>
</feature>
<keyword evidence="2" id="KW-0472">Membrane</keyword>
<dbReference type="AlphaFoldDB" id="A0A2N3KB11"/>
<dbReference type="EMBL" id="NWTK01000027">
    <property type="protein sequence ID" value="PKR47749.1"/>
    <property type="molecule type" value="Genomic_DNA"/>
</dbReference>
<dbReference type="PANTHER" id="PTHR43081">
    <property type="entry name" value="ADENYLATE CYCLASE, TERMINAL-DIFFERENTIATION SPECIFIC-RELATED"/>
    <property type="match status" value="1"/>
</dbReference>
<feature type="region of interest" description="Disordered" evidence="1">
    <location>
        <begin position="197"/>
        <end position="275"/>
    </location>
</feature>
<sequence>MNQVITRKQISYEIYIKDRSGKWIIHAHYTGAQKQTAEEETQQLEREAHVMAVKLIREVYNSETNSADEYVVYQTRDAESREKMAAARAANAIENVAEAQESESKAQPAPKQGKSKKRKKKDVGLIGLALKMMLAFCGAIAIGLAVMLGTARLLEYLPGMGYHISQGVFEKANFFAFVLGFIVSITPMMMALTRNFRHKGKKRKDDDEVAESPAAPAMPSGPSEEQMRLARAEALRRSLEENRSALSEEPISTREDPKDDPDDDAPLPKEPLVKTPALQATRQIMRDFMAGSVVAIRETLPSLDAYHKFGVNLYVAGACDACSDKNALPREQGRDILKDCVSALGANGKMSDTFCNSLEQYLLEPKYSDMYGAGRDSMLSYMKDEKSLSVSVARALNIWSEKPAADPKQAGKKLHALMFTDIVNSTQLTQELGDIGAQQMVHAHNRIVRTALINNYGKEVKHMGDGIMAVFPSSNSAVEGALEIQRQMAQHNARGEMEFHVRIGINAGEAITEENDLFGAVVQLAARVCAAASGDEILVSPTVKETYAGKRAKFKSLGTRQMKGFSAPVEIFAAISRK</sequence>
<dbReference type="CDD" id="cd07302">
    <property type="entry name" value="CHD"/>
    <property type="match status" value="1"/>
</dbReference>
<feature type="transmembrane region" description="Helical" evidence="2">
    <location>
        <begin position="174"/>
        <end position="193"/>
    </location>
</feature>
<dbReference type="RefSeq" id="WP_101271726.1">
    <property type="nucleotide sequence ID" value="NZ_NWTK01000027.1"/>
</dbReference>
<comment type="caution">
    <text evidence="4">The sequence shown here is derived from an EMBL/GenBank/DDBJ whole genome shotgun (WGS) entry which is preliminary data.</text>
</comment>
<evidence type="ECO:0000313" key="5">
    <source>
        <dbReference type="Proteomes" id="UP000233597"/>
    </source>
</evidence>
<evidence type="ECO:0000313" key="4">
    <source>
        <dbReference type="EMBL" id="PKR47749.1"/>
    </source>
</evidence>
<gene>
    <name evidence="4" type="ORF">COO20_25455</name>
</gene>
<dbReference type="GO" id="GO:0004016">
    <property type="term" value="F:adenylate cyclase activity"/>
    <property type="evidence" value="ECO:0007669"/>
    <property type="project" value="UniProtKB-ARBA"/>
</dbReference>
<protein>
    <submittedName>
        <fullName evidence="4">Adenylate/guanylate cyclase domain-containing protein</fullName>
    </submittedName>
</protein>
<dbReference type="InterPro" id="IPR050697">
    <property type="entry name" value="Adenylyl/Guanylyl_Cyclase_3/4"/>
</dbReference>
<feature type="region of interest" description="Disordered" evidence="1">
    <location>
        <begin position="97"/>
        <end position="118"/>
    </location>
</feature>
<dbReference type="PROSITE" id="PS50125">
    <property type="entry name" value="GUANYLATE_CYCLASE_2"/>
    <property type="match status" value="1"/>
</dbReference>
<organism evidence="4 5">
    <name type="scientific">Thalassospira marina</name>
    <dbReference type="NCBI Taxonomy" id="2048283"/>
    <lineage>
        <taxon>Bacteria</taxon>
        <taxon>Pseudomonadati</taxon>
        <taxon>Pseudomonadota</taxon>
        <taxon>Alphaproteobacteria</taxon>
        <taxon>Rhodospirillales</taxon>
        <taxon>Thalassospiraceae</taxon>
        <taxon>Thalassospira</taxon>
    </lineage>
</organism>
<evidence type="ECO:0000259" key="3">
    <source>
        <dbReference type="PROSITE" id="PS50125"/>
    </source>
</evidence>
<reference evidence="4 5" key="1">
    <citation type="submission" date="2017-09" db="EMBL/GenBank/DDBJ databases">
        <title>Biodiversity and function of Thalassospira species in the particle-attached aromatic-hydrocarbon-degrading consortia from the surface seawater of the South China Sea.</title>
        <authorList>
            <person name="Dong C."/>
            <person name="Liu R."/>
            <person name="Shao Z."/>
        </authorList>
    </citation>
    <scope>NUCLEOTIDE SEQUENCE [LARGE SCALE GENOMIC DNA]</scope>
    <source>
        <strain evidence="4 5">CSC1P2</strain>
    </source>
</reference>
<accession>A0A2N3KB11</accession>
<dbReference type="Proteomes" id="UP000233597">
    <property type="component" value="Unassembled WGS sequence"/>
</dbReference>
<feature type="compositionally biased region" description="Basic and acidic residues" evidence="1">
    <location>
        <begin position="225"/>
        <end position="243"/>
    </location>
</feature>
<evidence type="ECO:0000256" key="2">
    <source>
        <dbReference type="SAM" id="Phobius"/>
    </source>
</evidence>
<dbReference type="SMART" id="SM00044">
    <property type="entry name" value="CYCc"/>
    <property type="match status" value="1"/>
</dbReference>
<dbReference type="GO" id="GO:0009190">
    <property type="term" value="P:cyclic nucleotide biosynthetic process"/>
    <property type="evidence" value="ECO:0007669"/>
    <property type="project" value="InterPro"/>
</dbReference>
<dbReference type="SUPFAM" id="SSF55073">
    <property type="entry name" value="Nucleotide cyclase"/>
    <property type="match status" value="1"/>
</dbReference>
<proteinExistence type="predicted"/>
<evidence type="ECO:0000256" key="1">
    <source>
        <dbReference type="SAM" id="MobiDB-lite"/>
    </source>
</evidence>
<dbReference type="PANTHER" id="PTHR43081:SF1">
    <property type="entry name" value="ADENYLATE CYCLASE, TERMINAL-DIFFERENTIATION SPECIFIC"/>
    <property type="match status" value="1"/>
</dbReference>
<keyword evidence="2" id="KW-0812">Transmembrane</keyword>
<dbReference type="Gene3D" id="3.30.70.1230">
    <property type="entry name" value="Nucleotide cyclase"/>
    <property type="match status" value="1"/>
</dbReference>
<feature type="compositionally biased region" description="Low complexity" evidence="1">
    <location>
        <begin position="211"/>
        <end position="224"/>
    </location>
</feature>